<dbReference type="OMA" id="GIWNIKD"/>
<dbReference type="OrthoDB" id="5363135at2759"/>
<feature type="compositionally biased region" description="Basic and acidic residues" evidence="1">
    <location>
        <begin position="14"/>
        <end position="24"/>
    </location>
</feature>
<evidence type="ECO:0000313" key="3">
    <source>
        <dbReference type="EMBL" id="KAF7579166.1"/>
    </source>
</evidence>
<keyword evidence="5" id="KW-1185">Reference proteome</keyword>
<name>A0A2W1EXZ1_9PLEO</name>
<organism evidence="4 5">
    <name type="scientific">Pyrenophora tritici-repentis</name>
    <dbReference type="NCBI Taxonomy" id="45151"/>
    <lineage>
        <taxon>Eukaryota</taxon>
        <taxon>Fungi</taxon>
        <taxon>Dikarya</taxon>
        <taxon>Ascomycota</taxon>
        <taxon>Pezizomycotina</taxon>
        <taxon>Dothideomycetes</taxon>
        <taxon>Pleosporomycetidae</taxon>
        <taxon>Pleosporales</taxon>
        <taxon>Pleosporineae</taxon>
        <taxon>Pleosporaceae</taxon>
        <taxon>Pyrenophora</taxon>
    </lineage>
</organism>
<accession>A0A2W1EXZ1</accession>
<reference evidence="5" key="4">
    <citation type="journal article" date="2022" name="Microb. Genom.">
        <title>A global pangenome for the wheat fungal pathogen Pyrenophora tritici-repentis and prediction of effector protein structural homology.</title>
        <authorList>
            <person name="Moolhuijzen P.M."/>
            <person name="See P.T."/>
            <person name="Shi G."/>
            <person name="Powell H.R."/>
            <person name="Cockram J."/>
            <person name="Jorgensen L.N."/>
            <person name="Benslimane H."/>
            <person name="Strelkov S.E."/>
            <person name="Turner J."/>
            <person name="Liu Z."/>
            <person name="Moffat C.S."/>
        </authorList>
    </citation>
    <scope>NUCLEOTIDE SEQUENCE [LARGE SCALE GENOMIC DNA]</scope>
</reference>
<protein>
    <recommendedName>
        <fullName evidence="2">DUF6699 domain-containing protein</fullName>
    </recommendedName>
</protein>
<feature type="domain" description="DUF6699" evidence="2">
    <location>
        <begin position="61"/>
        <end position="130"/>
    </location>
</feature>
<feature type="compositionally biased region" description="Polar residues" evidence="1">
    <location>
        <begin position="1"/>
        <end position="13"/>
    </location>
</feature>
<dbReference type="EMBL" id="NQIK02000001">
    <property type="protein sequence ID" value="KAF7579166.1"/>
    <property type="molecule type" value="Genomic_DNA"/>
</dbReference>
<evidence type="ECO:0000259" key="2">
    <source>
        <dbReference type="Pfam" id="PF20415"/>
    </source>
</evidence>
<dbReference type="Pfam" id="PF20415">
    <property type="entry name" value="DUF6699"/>
    <property type="match status" value="1"/>
</dbReference>
<sequence>MAAETENTLQKVDSLTEEHKDGAAKKGHRRVSSMAADVYRIEDLEKEGKKIEISIETQKLNWKLNKSPTTVEDPAVLKLPLTEPKLKSIALHFPLGLEVTARNMKGVTIKDALDAIHKQFKKRADDEFEKPYLMGFEWDPEECYTRFIVHQSAVPTAPNSFGSGGKKKKSKKAEGEEGS</sequence>
<reference evidence="4" key="3">
    <citation type="journal article" date="2022" name="bioRxiv">
        <title>A global pangenome for the wheat fungal pathogen Pyrenophora tritici-repentis and prediction of effector protein structural homology.</title>
        <authorList>
            <person name="Moolhuijzen P."/>
            <person name="See P.T."/>
            <person name="Shi G."/>
            <person name="Powell H.R."/>
            <person name="Cockram J."/>
            <person name="Jorgensen L.N."/>
            <person name="Benslimane H."/>
            <person name="Strelkov S.E."/>
            <person name="Turner J."/>
            <person name="Liu Z."/>
            <person name="Moffat C.S."/>
        </authorList>
    </citation>
    <scope>NUCLEOTIDE SEQUENCE</scope>
    <source>
        <strain evidence="4">86-124</strain>
    </source>
</reference>
<evidence type="ECO:0000256" key="1">
    <source>
        <dbReference type="SAM" id="MobiDB-lite"/>
    </source>
</evidence>
<feature type="region of interest" description="Disordered" evidence="1">
    <location>
        <begin position="155"/>
        <end position="179"/>
    </location>
</feature>
<evidence type="ECO:0000313" key="4">
    <source>
        <dbReference type="EMBL" id="KAI1513037.1"/>
    </source>
</evidence>
<proteinExistence type="predicted"/>
<dbReference type="EMBL" id="NRDI02000010">
    <property type="protein sequence ID" value="KAI1513037.1"/>
    <property type="molecule type" value="Genomic_DNA"/>
</dbReference>
<reference evidence="4" key="2">
    <citation type="submission" date="2021-05" db="EMBL/GenBank/DDBJ databases">
        <authorList>
            <person name="Moolhuijzen P.M."/>
            <person name="Moffat C.S."/>
        </authorList>
    </citation>
    <scope>NUCLEOTIDE SEQUENCE</scope>
    <source>
        <strain evidence="4">86-124</strain>
    </source>
</reference>
<comment type="caution">
    <text evidence="4">The sequence shown here is derived from an EMBL/GenBank/DDBJ whole genome shotgun (WGS) entry which is preliminary data.</text>
</comment>
<evidence type="ECO:0000313" key="5">
    <source>
        <dbReference type="Proteomes" id="UP000249757"/>
    </source>
</evidence>
<reference evidence="3" key="1">
    <citation type="journal article" date="2018" name="BMC Genomics">
        <title>Comparative genomics of the wheat fungal pathogen Pyrenophora tritici-repentis reveals chromosomal variations and genome plasticity.</title>
        <authorList>
            <person name="Moolhuijzen P."/>
            <person name="See P.T."/>
            <person name="Hane J.K."/>
            <person name="Shi G."/>
            <person name="Liu Z."/>
            <person name="Oliver R.P."/>
            <person name="Moffat C.S."/>
        </authorList>
    </citation>
    <scope>NUCLEOTIDE SEQUENCE [LARGE SCALE GENOMIC DNA]</scope>
    <source>
        <strain evidence="3">M4</strain>
    </source>
</reference>
<dbReference type="Proteomes" id="UP000249757">
    <property type="component" value="Unassembled WGS sequence"/>
</dbReference>
<gene>
    <name evidence="4" type="ORF">Ptr86124_008057</name>
    <name evidence="3" type="ORF">PtrM4_034060</name>
</gene>
<dbReference type="AlphaFoldDB" id="A0A2W1EXZ1"/>
<feature type="region of interest" description="Disordered" evidence="1">
    <location>
        <begin position="1"/>
        <end position="30"/>
    </location>
</feature>
<dbReference type="InterPro" id="IPR046522">
    <property type="entry name" value="DUF6699"/>
</dbReference>
<dbReference type="Proteomes" id="UP000245464">
    <property type="component" value="Chromosome 1"/>
</dbReference>